<dbReference type="PROSITE" id="PS01045">
    <property type="entry name" value="SQUALEN_PHYTOEN_SYN_2"/>
    <property type="match status" value="1"/>
</dbReference>
<organism evidence="2 3">
    <name type="scientific">Methylophilales bacterium MBRS-H7</name>
    <dbReference type="NCBI Taxonomy" id="1623450"/>
    <lineage>
        <taxon>Bacteria</taxon>
        <taxon>Pseudomonadati</taxon>
        <taxon>Pseudomonadota</taxon>
        <taxon>Betaproteobacteria</taxon>
        <taxon>Nitrosomonadales</taxon>
        <taxon>OM43 clade</taxon>
    </lineage>
</organism>
<evidence type="ECO:0000313" key="3">
    <source>
        <dbReference type="Proteomes" id="UP000066549"/>
    </source>
</evidence>
<dbReference type="AlphaFoldDB" id="A0A0H4J193"/>
<sequence>MSDSRQIIKQNGKSFYWASKFLGKDYIDPIYSIYEMCRKLDDIVDEQSKEAAIKEIGLLKKDLTKKSLQKKFESLKRLDDDQFPQIKYFEEFILGQESDISFRQPKSINELLRYCYRVAGVVGLMVCDAVNIKDENLKFFAIDLGIAMQLVNIVRDIQEDALRGRVYIPENLIGSVSASDVLIKRDLITKVEQEKLRILDIADKYFNSANYAIKFLPKEVSMAFGLASNLYQGIGKKIIKKKQPFTNGRVYLNGAEKLFHTLKFVLKSKKNKNYQPIHNNMLHLPIKNSPSTNN</sequence>
<evidence type="ECO:0000313" key="2">
    <source>
        <dbReference type="EMBL" id="AKO65785.1"/>
    </source>
</evidence>
<accession>A0A0H4J193</accession>
<evidence type="ECO:0008006" key="4">
    <source>
        <dbReference type="Google" id="ProtNLM"/>
    </source>
</evidence>
<dbReference type="EMBL" id="CP011002">
    <property type="protein sequence ID" value="AKO65785.1"/>
    <property type="molecule type" value="Genomic_DNA"/>
</dbReference>
<dbReference type="Proteomes" id="UP000066549">
    <property type="component" value="Chromosome"/>
</dbReference>
<dbReference type="OrthoDB" id="9807580at2"/>
<dbReference type="PANTHER" id="PTHR31480">
    <property type="entry name" value="BIFUNCTIONAL LYCOPENE CYCLASE/PHYTOENE SYNTHASE"/>
    <property type="match status" value="1"/>
</dbReference>
<name>A0A0H4J193_9PROT</name>
<dbReference type="SUPFAM" id="SSF48576">
    <property type="entry name" value="Terpenoid synthases"/>
    <property type="match status" value="1"/>
</dbReference>
<dbReference type="SFLD" id="SFLDG01212">
    <property type="entry name" value="Phytoene_synthase_like"/>
    <property type="match status" value="1"/>
</dbReference>
<proteinExistence type="predicted"/>
<dbReference type="SFLD" id="SFLDG01018">
    <property type="entry name" value="Squalene/Phytoene_Synthase_Lik"/>
    <property type="match status" value="1"/>
</dbReference>
<dbReference type="GO" id="GO:0008299">
    <property type="term" value="P:isoprenoid biosynthetic process"/>
    <property type="evidence" value="ECO:0007669"/>
    <property type="project" value="UniProtKB-ARBA"/>
</dbReference>
<keyword evidence="1" id="KW-0808">Transferase</keyword>
<evidence type="ECO:0000256" key="1">
    <source>
        <dbReference type="ARBA" id="ARBA00022679"/>
    </source>
</evidence>
<dbReference type="InterPro" id="IPR044843">
    <property type="entry name" value="Trans_IPPS_bact-type"/>
</dbReference>
<gene>
    <name evidence="2" type="ORF">VI33_03435</name>
</gene>
<dbReference type="SFLD" id="SFLDS00005">
    <property type="entry name" value="Isoprenoid_Synthase_Type_I"/>
    <property type="match status" value="1"/>
</dbReference>
<dbReference type="PATRIC" id="fig|1623450.3.peg.678"/>
<protein>
    <recommendedName>
        <fullName evidence="4">Phytoene synthase</fullName>
    </recommendedName>
</protein>
<dbReference type="GO" id="GO:0004311">
    <property type="term" value="F:geranylgeranyl diphosphate synthase activity"/>
    <property type="evidence" value="ECO:0007669"/>
    <property type="project" value="InterPro"/>
</dbReference>
<dbReference type="Pfam" id="PF00494">
    <property type="entry name" value="SQS_PSY"/>
    <property type="match status" value="1"/>
</dbReference>
<dbReference type="Gene3D" id="1.10.600.10">
    <property type="entry name" value="Farnesyl Diphosphate Synthase"/>
    <property type="match status" value="1"/>
</dbReference>
<dbReference type="InterPro" id="IPR008949">
    <property type="entry name" value="Isoprenoid_synthase_dom_sf"/>
</dbReference>
<dbReference type="InterPro" id="IPR019845">
    <property type="entry name" value="Squalene/phytoene_synthase_CS"/>
</dbReference>
<dbReference type="InterPro" id="IPR002060">
    <property type="entry name" value="Squ/phyt_synthse"/>
</dbReference>
<reference evidence="2 3" key="1">
    <citation type="submission" date="2015-03" db="EMBL/GenBank/DDBJ databases">
        <title>Comparative analysis of the OM43 clade including a novel species from Red Sea uncovers genomic and metabolic diversity among marine methylotrophs.</title>
        <authorList>
            <person name="Jimenez-Infante F."/>
            <person name="Ngugi D.K."/>
            <person name="Vinu M."/>
            <person name="Alam I."/>
            <person name="Kamau A."/>
            <person name="Blom J."/>
            <person name="Bajic V.B."/>
            <person name="Stingl U."/>
        </authorList>
    </citation>
    <scope>NUCLEOTIDE SEQUENCE [LARGE SCALE GENOMIC DNA]</scope>
    <source>
        <strain evidence="2 3">MBRSH7</strain>
    </source>
</reference>
<keyword evidence="3" id="KW-1185">Reference proteome</keyword>